<organism evidence="2">
    <name type="scientific">bioreactor metagenome</name>
    <dbReference type="NCBI Taxonomy" id="1076179"/>
    <lineage>
        <taxon>unclassified sequences</taxon>
        <taxon>metagenomes</taxon>
        <taxon>ecological metagenomes</taxon>
    </lineage>
</organism>
<name>A0A645IWI7_9ZZZZ</name>
<dbReference type="AlphaFoldDB" id="A0A645IWI7"/>
<feature type="region of interest" description="Disordered" evidence="1">
    <location>
        <begin position="13"/>
        <end position="49"/>
    </location>
</feature>
<comment type="caution">
    <text evidence="2">The sequence shown here is derived from an EMBL/GenBank/DDBJ whole genome shotgun (WGS) entry which is preliminary data.</text>
</comment>
<proteinExistence type="predicted"/>
<accession>A0A645IWI7</accession>
<sequence>MFPNGMMQWTSRHAGTLKPGFGKSLPRQGRPVRPYSATTSSMSRCHPVRNGKLGNGRPVRCSVITISCSTSLWIRLGGSERILLRRGSGGFLPAFESMISKHSSRLGFCRGQSSGNICQGSCRKQWLLSWTSSACISIQTTRSQEKKSSASENSPWVNHS</sequence>
<evidence type="ECO:0000313" key="2">
    <source>
        <dbReference type="EMBL" id="MPN55242.1"/>
    </source>
</evidence>
<gene>
    <name evidence="2" type="ORF">SDC9_202922</name>
</gene>
<evidence type="ECO:0000256" key="1">
    <source>
        <dbReference type="SAM" id="MobiDB-lite"/>
    </source>
</evidence>
<reference evidence="2" key="1">
    <citation type="submission" date="2019-08" db="EMBL/GenBank/DDBJ databases">
        <authorList>
            <person name="Kucharzyk K."/>
            <person name="Murdoch R.W."/>
            <person name="Higgins S."/>
            <person name="Loffler F."/>
        </authorList>
    </citation>
    <scope>NUCLEOTIDE SEQUENCE</scope>
</reference>
<dbReference type="EMBL" id="VSSQ01124247">
    <property type="protein sequence ID" value="MPN55242.1"/>
    <property type="molecule type" value="Genomic_DNA"/>
</dbReference>
<protein>
    <submittedName>
        <fullName evidence="2">Uncharacterized protein</fullName>
    </submittedName>
</protein>